<organism evidence="2 3">
    <name type="scientific">Peribacillus psychrosaccharolyticus</name>
    <name type="common">Bacillus psychrosaccharolyticus</name>
    <dbReference type="NCBI Taxonomy" id="1407"/>
    <lineage>
        <taxon>Bacteria</taxon>
        <taxon>Bacillati</taxon>
        <taxon>Bacillota</taxon>
        <taxon>Bacilli</taxon>
        <taxon>Bacillales</taxon>
        <taxon>Bacillaceae</taxon>
        <taxon>Peribacillus</taxon>
    </lineage>
</organism>
<protein>
    <submittedName>
        <fullName evidence="2">DUF4397 domain-containing protein</fullName>
    </submittedName>
</protein>
<name>A0A974NM02_PERPY</name>
<proteinExistence type="predicted"/>
<sequence>MPNRNMDEYLHKAAKYDTLSNYFKYSNPNLHIQYYYKHLENIAKALEQDRDHIMHSSNEPGNLRLLHAAPNAGNVDIYVNETKIFSNYPYQRLSEYLSLPAGKYQVDVYPAGNQTNTVLSQRIMVEPRQSVTLAVTVKDKKFKLVSIPDTIQVPMGEAALRIVHLSPDAPEVDIGIKDGAAIFKELAYRKNTNYLAITPTTADLEVRAAGTNQVVLPLNKLEFKPGTPYTIYIIGLASGGTPNLQAVITSP</sequence>
<feature type="domain" description="DUF4397" evidence="1">
    <location>
        <begin position="62"/>
        <end position="174"/>
    </location>
</feature>
<dbReference type="InterPro" id="IPR025510">
    <property type="entry name" value="DUF4397"/>
</dbReference>
<reference evidence="2 3" key="1">
    <citation type="submission" date="2021-01" db="EMBL/GenBank/DDBJ databases">
        <title>FDA dAtabase for Regulatory Grade micrObial Sequences (FDA-ARGOS): Supporting development and validation of Infectious Disease Dx tests.</title>
        <authorList>
            <person name="Nelson B."/>
            <person name="Plummer A."/>
            <person name="Tallon L."/>
            <person name="Sadzewicz L."/>
            <person name="Zhao X."/>
            <person name="Boylan J."/>
            <person name="Ott S."/>
            <person name="Bowen H."/>
            <person name="Vavikolanu K."/>
            <person name="Mehta A."/>
            <person name="Aluvathingal J."/>
            <person name="Nadendla S."/>
            <person name="Myers T."/>
            <person name="Yan Y."/>
            <person name="Sichtig H."/>
        </authorList>
    </citation>
    <scope>NUCLEOTIDE SEQUENCE [LARGE SCALE GENOMIC DNA]</scope>
    <source>
        <strain evidence="2 3">FDAARGOS_1161</strain>
    </source>
</reference>
<evidence type="ECO:0000259" key="1">
    <source>
        <dbReference type="Pfam" id="PF14344"/>
    </source>
</evidence>
<gene>
    <name evidence="2" type="ORF">I6J18_22245</name>
</gene>
<evidence type="ECO:0000313" key="3">
    <source>
        <dbReference type="Proteomes" id="UP000595254"/>
    </source>
</evidence>
<dbReference type="AlphaFoldDB" id="A0A974NM02"/>
<evidence type="ECO:0000313" key="2">
    <source>
        <dbReference type="EMBL" id="QQT00260.1"/>
    </source>
</evidence>
<dbReference type="Pfam" id="PF14344">
    <property type="entry name" value="DUF4397"/>
    <property type="match status" value="1"/>
</dbReference>
<dbReference type="Proteomes" id="UP000595254">
    <property type="component" value="Chromosome"/>
</dbReference>
<keyword evidence="3" id="KW-1185">Reference proteome</keyword>
<dbReference type="EMBL" id="CP068053">
    <property type="protein sequence ID" value="QQT00260.1"/>
    <property type="molecule type" value="Genomic_DNA"/>
</dbReference>
<dbReference type="RefSeq" id="WP_040375630.1">
    <property type="nucleotide sequence ID" value="NZ_CP068053.1"/>
</dbReference>
<accession>A0A974NM02</accession>
<dbReference type="KEGG" id="ppsr:I6J18_22245"/>